<dbReference type="InterPro" id="IPR009045">
    <property type="entry name" value="Zn_M74/Hedgehog-like"/>
</dbReference>
<dbReference type="SUPFAM" id="SSF55166">
    <property type="entry name" value="Hedgehog/DD-peptidase"/>
    <property type="match status" value="1"/>
</dbReference>
<evidence type="ECO:0000256" key="5">
    <source>
        <dbReference type="ARBA" id="ARBA00022833"/>
    </source>
</evidence>
<evidence type="ECO:0000313" key="10">
    <source>
        <dbReference type="EMBL" id="GGW80083.1"/>
    </source>
</evidence>
<dbReference type="AlphaFoldDB" id="A0A918JJ89"/>
<dbReference type="CDD" id="cd14840">
    <property type="entry name" value="D-Ala-D-Ala_dipeptidase_Aad"/>
    <property type="match status" value="1"/>
</dbReference>
<comment type="similarity">
    <text evidence="9">Belongs to the peptidase M15D family.</text>
</comment>
<organism evidence="10 11">
    <name type="scientific">Advenella faeciporci</name>
    <dbReference type="NCBI Taxonomy" id="797535"/>
    <lineage>
        <taxon>Bacteria</taxon>
        <taxon>Pseudomonadati</taxon>
        <taxon>Pseudomonadota</taxon>
        <taxon>Betaproteobacteria</taxon>
        <taxon>Burkholderiales</taxon>
        <taxon>Alcaligenaceae</taxon>
    </lineage>
</organism>
<name>A0A918JJ89_9BURK</name>
<sequence>MGQTALTIITEEDHGVVIDLVYATPDNLAGKVVYQEAVCALHPDAEACLRKAAGYALQAGFTLKVFDAYRPGKAQEIFWSVLSDAQYVSDPSQGSNHSRGVAVDVTLLNESGQALDMGTGFDDMRELSHHDRKDLPSEVQKNRLLLLGIMLHAGFISIPSEWWHYELPNSCAYPMIESDLVKV</sequence>
<keyword evidence="2 9" id="KW-0645">Protease</keyword>
<dbReference type="Pfam" id="PF01427">
    <property type="entry name" value="Peptidase_M15"/>
    <property type="match status" value="1"/>
</dbReference>
<gene>
    <name evidence="10" type="primary">vanX</name>
    <name evidence="9" type="synonym">ddpX</name>
    <name evidence="10" type="ORF">GCM10011450_07390</name>
</gene>
<keyword evidence="4 9" id="KW-0378">Hydrolase</keyword>
<evidence type="ECO:0000256" key="2">
    <source>
        <dbReference type="ARBA" id="ARBA00022670"/>
    </source>
</evidence>
<dbReference type="PANTHER" id="PTHR43126">
    <property type="entry name" value="D-ALANYL-D-ALANINE DIPEPTIDASE"/>
    <property type="match status" value="1"/>
</dbReference>
<dbReference type="NCBIfam" id="NF007557">
    <property type="entry name" value="PRK10178.1"/>
    <property type="match status" value="1"/>
</dbReference>
<dbReference type="PANTHER" id="PTHR43126:SF1">
    <property type="entry name" value="D-ALANYL-D-ALANINE DIPEPTIDASE"/>
    <property type="match status" value="1"/>
</dbReference>
<dbReference type="HAMAP" id="MF_01924">
    <property type="entry name" value="A_A_dipeptidase"/>
    <property type="match status" value="1"/>
</dbReference>
<evidence type="ECO:0000256" key="4">
    <source>
        <dbReference type="ARBA" id="ARBA00022801"/>
    </source>
</evidence>
<dbReference type="PIRSF" id="PIRSF026671">
    <property type="entry name" value="AA_dipeptidase"/>
    <property type="match status" value="1"/>
</dbReference>
<dbReference type="GO" id="GO:0008237">
    <property type="term" value="F:metallopeptidase activity"/>
    <property type="evidence" value="ECO:0007669"/>
    <property type="project" value="UniProtKB-KW"/>
</dbReference>
<dbReference type="EC" id="3.4.13.22" evidence="9"/>
<dbReference type="GO" id="GO:0071555">
    <property type="term" value="P:cell wall organization"/>
    <property type="evidence" value="ECO:0007669"/>
    <property type="project" value="UniProtKB-KW"/>
</dbReference>
<evidence type="ECO:0000256" key="9">
    <source>
        <dbReference type="HAMAP-Rule" id="MF_01924"/>
    </source>
</evidence>
<evidence type="ECO:0000256" key="8">
    <source>
        <dbReference type="ARBA" id="ARBA00023316"/>
    </source>
</evidence>
<proteinExistence type="inferred from homology"/>
<reference evidence="10" key="1">
    <citation type="journal article" date="2014" name="Int. J. Syst. Evol. Microbiol.">
        <title>Complete genome sequence of Corynebacterium casei LMG S-19264T (=DSM 44701T), isolated from a smear-ripened cheese.</title>
        <authorList>
            <consortium name="US DOE Joint Genome Institute (JGI-PGF)"/>
            <person name="Walter F."/>
            <person name="Albersmeier A."/>
            <person name="Kalinowski J."/>
            <person name="Ruckert C."/>
        </authorList>
    </citation>
    <scope>NUCLEOTIDE SEQUENCE</scope>
    <source>
        <strain evidence="10">KCTC 23732</strain>
    </source>
</reference>
<protein>
    <recommendedName>
        <fullName evidence="9">D-alanyl-D-alanine dipeptidase</fullName>
        <shortName evidence="9">D-Ala-D-Ala dipeptidase</shortName>
        <ecNumber evidence="9">3.4.13.22</ecNumber>
    </recommendedName>
</protein>
<reference evidence="10" key="2">
    <citation type="submission" date="2020-09" db="EMBL/GenBank/DDBJ databases">
        <authorList>
            <person name="Sun Q."/>
            <person name="Kim S."/>
        </authorList>
    </citation>
    <scope>NUCLEOTIDE SEQUENCE</scope>
    <source>
        <strain evidence="10">KCTC 23732</strain>
    </source>
</reference>
<comment type="cofactor">
    <cofactor evidence="9">
        <name>Zn(2+)</name>
        <dbReference type="ChEBI" id="CHEBI:29105"/>
    </cofactor>
    <text evidence="9">Binds 1 zinc ion per subunit.</text>
</comment>
<keyword evidence="6 9" id="KW-0224">Dipeptidase</keyword>
<evidence type="ECO:0000256" key="1">
    <source>
        <dbReference type="ARBA" id="ARBA00001362"/>
    </source>
</evidence>
<evidence type="ECO:0000256" key="3">
    <source>
        <dbReference type="ARBA" id="ARBA00022723"/>
    </source>
</evidence>
<dbReference type="InterPro" id="IPR000755">
    <property type="entry name" value="A_A_dipeptidase"/>
</dbReference>
<feature type="binding site" evidence="9">
    <location>
        <position position="164"/>
    </location>
    <ligand>
        <name>Zn(2+)</name>
        <dbReference type="ChEBI" id="CHEBI:29105"/>
        <note>catalytic</note>
    </ligand>
</feature>
<keyword evidence="5 9" id="KW-0862">Zinc</keyword>
<keyword evidence="11" id="KW-1185">Reference proteome</keyword>
<feature type="binding site" evidence="9">
    <location>
        <position position="97"/>
    </location>
    <ligand>
        <name>Zn(2+)</name>
        <dbReference type="ChEBI" id="CHEBI:29105"/>
        <note>catalytic</note>
    </ligand>
</feature>
<accession>A0A918JJ89</accession>
<evidence type="ECO:0000256" key="6">
    <source>
        <dbReference type="ARBA" id="ARBA00022997"/>
    </source>
</evidence>
<feature type="site" description="Transition state stabilizer" evidence="9">
    <location>
        <position position="70"/>
    </location>
</feature>
<feature type="active site" description="Proton donor/acceptor" evidence="9">
    <location>
        <position position="161"/>
    </location>
</feature>
<keyword evidence="8" id="KW-0961">Cell wall biogenesis/degradation</keyword>
<dbReference type="EMBL" id="BMYS01000003">
    <property type="protein sequence ID" value="GGW80083.1"/>
    <property type="molecule type" value="Genomic_DNA"/>
</dbReference>
<comment type="caution">
    <text evidence="10">The sequence shown here is derived from an EMBL/GenBank/DDBJ whole genome shotgun (WGS) entry which is preliminary data.</text>
</comment>
<comment type="function">
    <text evidence="9">Catalyzes hydrolysis of the D-alanyl-D-alanine dipeptide.</text>
</comment>
<keyword evidence="7 9" id="KW-0482">Metalloprotease</keyword>
<dbReference type="GO" id="GO:0008270">
    <property type="term" value="F:zinc ion binding"/>
    <property type="evidence" value="ECO:0007669"/>
    <property type="project" value="UniProtKB-UniRule"/>
</dbReference>
<dbReference type="Gene3D" id="3.30.1380.10">
    <property type="match status" value="1"/>
</dbReference>
<dbReference type="GO" id="GO:0006508">
    <property type="term" value="P:proteolysis"/>
    <property type="evidence" value="ECO:0007669"/>
    <property type="project" value="UniProtKB-KW"/>
</dbReference>
<keyword evidence="3 9" id="KW-0479">Metal-binding</keyword>
<feature type="binding site" evidence="9">
    <location>
        <position position="104"/>
    </location>
    <ligand>
        <name>Zn(2+)</name>
        <dbReference type="ChEBI" id="CHEBI:29105"/>
        <note>catalytic</note>
    </ligand>
</feature>
<evidence type="ECO:0000313" key="11">
    <source>
        <dbReference type="Proteomes" id="UP000608345"/>
    </source>
</evidence>
<evidence type="ECO:0000256" key="7">
    <source>
        <dbReference type="ARBA" id="ARBA00023049"/>
    </source>
</evidence>
<comment type="catalytic activity">
    <reaction evidence="1 9">
        <text>D-alanyl-D-alanine + H2O = 2 D-alanine</text>
        <dbReference type="Rhea" id="RHEA:20661"/>
        <dbReference type="ChEBI" id="CHEBI:15377"/>
        <dbReference type="ChEBI" id="CHEBI:57416"/>
        <dbReference type="ChEBI" id="CHEBI:57822"/>
        <dbReference type="EC" id="3.4.13.22"/>
    </reaction>
</comment>
<dbReference type="GO" id="GO:0160237">
    <property type="term" value="F:D-Ala-D-Ala dipeptidase activity"/>
    <property type="evidence" value="ECO:0007669"/>
    <property type="project" value="UniProtKB-EC"/>
</dbReference>
<dbReference type="Proteomes" id="UP000608345">
    <property type="component" value="Unassembled WGS sequence"/>
</dbReference>